<dbReference type="InterPro" id="IPR014199">
    <property type="entry name" value="Spore_YtxC"/>
</dbReference>
<dbReference type="Proteomes" id="UP000287156">
    <property type="component" value="Unassembled WGS sequence"/>
</dbReference>
<gene>
    <name evidence="1" type="ORF">D4T97_006110</name>
</gene>
<dbReference type="AlphaFoldDB" id="A0A429Y4I4"/>
<sequence length="276" mass="32757">MKVYAKGGPGMDLMFLNEEEAIQLQAFFRKRGIDHILFKSKDAFIFSIPDKAKDINRYIDMFAHFIIQVKRGEFLHKILTEQFFYENKEEREQIIEIVSEMCSGKREELIALTGKINEFEMVRNAVGSFFDSSDSILFESLLTFRLKEYQQELISFLHVAIDEYKMEQEYQMFINMLREYLKNRSTGRKTVHLSIDEEITFYDEDFGEMEKSDVMKMVDRRLLAIHPVYIDSAVIAPLLSMAPERIFIYTMYDEKPLVRTLRNIFEERMTILPPIH</sequence>
<name>A0A429Y4I4_9BACI</name>
<evidence type="ECO:0000313" key="2">
    <source>
        <dbReference type="Proteomes" id="UP000287156"/>
    </source>
</evidence>
<organism evidence="1 2">
    <name type="scientific">Siminovitchia acidinfaciens</name>
    <dbReference type="NCBI Taxonomy" id="2321395"/>
    <lineage>
        <taxon>Bacteria</taxon>
        <taxon>Bacillati</taxon>
        <taxon>Bacillota</taxon>
        <taxon>Bacilli</taxon>
        <taxon>Bacillales</taxon>
        <taxon>Bacillaceae</taxon>
        <taxon>Siminovitchia</taxon>
    </lineage>
</organism>
<dbReference type="EMBL" id="QYTV02000002">
    <property type="protein sequence ID" value="RST76344.1"/>
    <property type="molecule type" value="Genomic_DNA"/>
</dbReference>
<reference evidence="1" key="1">
    <citation type="submission" date="2018-12" db="EMBL/GenBank/DDBJ databases">
        <authorList>
            <person name="Sun L."/>
            <person name="Chen Z."/>
        </authorList>
    </citation>
    <scope>NUCLEOTIDE SEQUENCE [LARGE SCALE GENOMIC DNA]</scope>
    <source>
        <strain evidence="1">3-2-2</strain>
    </source>
</reference>
<dbReference type="Pfam" id="PF08812">
    <property type="entry name" value="YtxC"/>
    <property type="match status" value="1"/>
</dbReference>
<dbReference type="OrthoDB" id="2986513at2"/>
<proteinExistence type="predicted"/>
<accession>A0A429Y4I4</accession>
<evidence type="ECO:0000313" key="1">
    <source>
        <dbReference type="EMBL" id="RST76344.1"/>
    </source>
</evidence>
<comment type="caution">
    <text evidence="1">The sequence shown here is derived from an EMBL/GenBank/DDBJ whole genome shotgun (WGS) entry which is preliminary data.</text>
</comment>
<keyword evidence="2" id="KW-1185">Reference proteome</keyword>
<protein>
    <submittedName>
        <fullName evidence="1">Sporulation protein YtxC</fullName>
    </submittedName>
</protein>